<evidence type="ECO:0000256" key="6">
    <source>
        <dbReference type="ARBA" id="ARBA00038076"/>
    </source>
</evidence>
<evidence type="ECO:0000256" key="1">
    <source>
        <dbReference type="ARBA" id="ARBA00004651"/>
    </source>
</evidence>
<feature type="transmembrane region" description="Helical" evidence="7">
    <location>
        <begin position="296"/>
        <end position="327"/>
    </location>
</feature>
<dbReference type="RefSeq" id="WP_126121977.1">
    <property type="nucleotide sequence ID" value="NZ_RXHJ01000026.1"/>
</dbReference>
<accession>A0A3S0AUN1</accession>
<feature type="transmembrane region" description="Helical" evidence="7">
    <location>
        <begin position="464"/>
        <end position="485"/>
    </location>
</feature>
<keyword evidence="10" id="KW-1185">Reference proteome</keyword>
<dbReference type="AlphaFoldDB" id="A0A3S0AUN1"/>
<organism evidence="9 10">
    <name type="scientific">Corynebacterium hylobatis</name>
    <dbReference type="NCBI Taxonomy" id="1859290"/>
    <lineage>
        <taxon>Bacteria</taxon>
        <taxon>Bacillati</taxon>
        <taxon>Actinomycetota</taxon>
        <taxon>Actinomycetes</taxon>
        <taxon>Mycobacteriales</taxon>
        <taxon>Corynebacteriaceae</taxon>
        <taxon>Corynebacterium</taxon>
    </lineage>
</organism>
<keyword evidence="5 7" id="KW-0472">Membrane</keyword>
<evidence type="ECO:0000259" key="8">
    <source>
        <dbReference type="Pfam" id="PF02687"/>
    </source>
</evidence>
<feature type="transmembrane region" description="Helical" evidence="7">
    <location>
        <begin position="16"/>
        <end position="37"/>
    </location>
</feature>
<evidence type="ECO:0000256" key="5">
    <source>
        <dbReference type="ARBA" id="ARBA00023136"/>
    </source>
</evidence>
<feature type="transmembrane region" description="Helical" evidence="7">
    <location>
        <begin position="339"/>
        <end position="362"/>
    </location>
</feature>
<dbReference type="PANTHER" id="PTHR30572:SF4">
    <property type="entry name" value="ABC TRANSPORTER PERMEASE YTRF"/>
    <property type="match status" value="1"/>
</dbReference>
<keyword evidence="3 7" id="KW-0812">Transmembrane</keyword>
<feature type="transmembrane region" description="Helical" evidence="7">
    <location>
        <begin position="738"/>
        <end position="766"/>
    </location>
</feature>
<dbReference type="OrthoDB" id="4396764at2"/>
<dbReference type="Pfam" id="PF02687">
    <property type="entry name" value="FtsX"/>
    <property type="match status" value="1"/>
</dbReference>
<sequence length="811" mass="86380">MGVTGASIRIALRHPWHALVAVLLIAAPVALLSSVLIQETSRFTAHALAFAPTTARYIGGQCQQSPDGHIHECTGEPADLPQQTLLTEALRGETSARLMISGPAGLNSPTATSPTSLTQLDPAVEHAPPPGMIRLVTFQREQLGLAVGDTVLLTVDGRTLELRIAGDTPGIESLVSHPTVTDPAEFRLPGNTWALWHLPGVLTWDDVSRLNQAGFIIQAEEIAGDPPPVQPGFAPHPMGMIHEPFFLVWALLMLVLALTITLLAALILSPVFTVTLGRQSRAFALLAAQGASPRQLLRLGLLHGLLAGLVGATTGMLAGGLWALLWWPRRYPDWPVVLWSAWLPALWLFAVVVATGAALPAARRATRATIINTPARIRDLHRWMRSGMVLLSASAILLAIGLVSPPPPNFEDRNWGSFASGVGGFLGFLGLILSAPAIVRLVVRLVPRPLTARLAARDMRQQAARSASAVAAVAALVTLATTMIVQSGAYATRAAEWERAAYRPGVIAVQDSPRLKETLAAATEILGPVSRTDVHGLSADWLGPSYTFLVAEPPILDQPDRVAWVPGPAALLDANVVIATPELLDTLITRDPFPVGPAMLVPTYINREKATFRLHNQFDEPVGEPVVLTLSPILPEGISDWLPTWEAYDQLGVEATFLGVLLTAGQAVTPAMQAELAEIDPGIRVPGVAHRQSITPKLLLTGAVIVLVGVVLLLSVRQGRRHNMLLEVIGAPPRTVRAVAAWSGALLTLSGTVPGLLVGHLGALLISRQTLSYVSVDWWLVPALLVLAPAVVAAIGWFSAFPPPPNHLPQK</sequence>
<evidence type="ECO:0000256" key="3">
    <source>
        <dbReference type="ARBA" id="ARBA00022692"/>
    </source>
</evidence>
<feature type="transmembrane region" description="Helical" evidence="7">
    <location>
        <begin position="698"/>
        <end position="717"/>
    </location>
</feature>
<keyword evidence="4 7" id="KW-1133">Transmembrane helix</keyword>
<keyword evidence="2" id="KW-1003">Cell membrane</keyword>
<evidence type="ECO:0000256" key="7">
    <source>
        <dbReference type="SAM" id="Phobius"/>
    </source>
</evidence>
<feature type="transmembrane region" description="Helical" evidence="7">
    <location>
        <begin position="778"/>
        <end position="801"/>
    </location>
</feature>
<reference evidence="9 10" key="1">
    <citation type="submission" date="2018-12" db="EMBL/GenBank/DDBJ databases">
        <title>YIM 101343 draft genome.</title>
        <authorList>
            <person name="Chen X."/>
        </authorList>
    </citation>
    <scope>NUCLEOTIDE SEQUENCE [LARGE SCALE GENOMIC DNA]</scope>
    <source>
        <strain evidence="9 10">YIM 101343</strain>
    </source>
</reference>
<comment type="subcellular location">
    <subcellularLocation>
        <location evidence="1">Cell membrane</location>
        <topology evidence="1">Multi-pass membrane protein</topology>
    </subcellularLocation>
</comment>
<feature type="domain" description="ABC3 transporter permease C-terminal" evidence="8">
    <location>
        <begin position="701"/>
        <end position="800"/>
    </location>
</feature>
<dbReference type="Proteomes" id="UP000274907">
    <property type="component" value="Unassembled WGS sequence"/>
</dbReference>
<dbReference type="InterPro" id="IPR003838">
    <property type="entry name" value="ABC3_permease_C"/>
</dbReference>
<protein>
    <submittedName>
        <fullName evidence="9">FtsX-like permease family protein</fullName>
    </submittedName>
</protein>
<feature type="transmembrane region" description="Helical" evidence="7">
    <location>
        <begin position="415"/>
        <end position="443"/>
    </location>
</feature>
<evidence type="ECO:0000256" key="4">
    <source>
        <dbReference type="ARBA" id="ARBA00022989"/>
    </source>
</evidence>
<gene>
    <name evidence="9" type="ORF">EAH68_14115</name>
</gene>
<dbReference type="EMBL" id="RXHJ01000026">
    <property type="protein sequence ID" value="RSZ61279.1"/>
    <property type="molecule type" value="Genomic_DNA"/>
</dbReference>
<dbReference type="InterPro" id="IPR050250">
    <property type="entry name" value="Macrolide_Exporter_MacB"/>
</dbReference>
<evidence type="ECO:0000256" key="2">
    <source>
        <dbReference type="ARBA" id="ARBA00022475"/>
    </source>
</evidence>
<evidence type="ECO:0000313" key="10">
    <source>
        <dbReference type="Proteomes" id="UP000274907"/>
    </source>
</evidence>
<name>A0A3S0AUN1_9CORY</name>
<evidence type="ECO:0000313" key="9">
    <source>
        <dbReference type="EMBL" id="RSZ61279.1"/>
    </source>
</evidence>
<feature type="transmembrane region" description="Helical" evidence="7">
    <location>
        <begin position="246"/>
        <end position="276"/>
    </location>
</feature>
<dbReference type="GO" id="GO:0005886">
    <property type="term" value="C:plasma membrane"/>
    <property type="evidence" value="ECO:0007669"/>
    <property type="project" value="UniProtKB-SubCell"/>
</dbReference>
<proteinExistence type="inferred from homology"/>
<feature type="transmembrane region" description="Helical" evidence="7">
    <location>
        <begin position="383"/>
        <end position="403"/>
    </location>
</feature>
<dbReference type="PANTHER" id="PTHR30572">
    <property type="entry name" value="MEMBRANE COMPONENT OF TRANSPORTER-RELATED"/>
    <property type="match status" value="1"/>
</dbReference>
<dbReference type="GO" id="GO:0022857">
    <property type="term" value="F:transmembrane transporter activity"/>
    <property type="evidence" value="ECO:0007669"/>
    <property type="project" value="TreeGrafter"/>
</dbReference>
<comment type="similarity">
    <text evidence="6">Belongs to the ABC-4 integral membrane protein family.</text>
</comment>
<comment type="caution">
    <text evidence="9">The sequence shown here is derived from an EMBL/GenBank/DDBJ whole genome shotgun (WGS) entry which is preliminary data.</text>
</comment>